<accession>A0ABR2F1J4</accession>
<sequence length="75" mass="8945">MRAMKGVLKEWNRDSFGNVGSNYRELVEEIEQLDARLNGGRFGWLRRDKNTKFFHRQARIRMVRNGIMGIQYNGR</sequence>
<comment type="caution">
    <text evidence="1">The sequence shown here is derived from an EMBL/GenBank/DDBJ whole genome shotgun (WGS) entry which is preliminary data.</text>
</comment>
<gene>
    <name evidence="1" type="ORF">V6N12_007338</name>
</gene>
<evidence type="ECO:0000313" key="1">
    <source>
        <dbReference type="EMBL" id="KAK8568798.1"/>
    </source>
</evidence>
<keyword evidence="2" id="KW-1185">Reference proteome</keyword>
<dbReference type="EMBL" id="JBBPBM010000009">
    <property type="protein sequence ID" value="KAK8568798.1"/>
    <property type="molecule type" value="Genomic_DNA"/>
</dbReference>
<organism evidence="1 2">
    <name type="scientific">Hibiscus sabdariffa</name>
    <name type="common">roselle</name>
    <dbReference type="NCBI Taxonomy" id="183260"/>
    <lineage>
        <taxon>Eukaryota</taxon>
        <taxon>Viridiplantae</taxon>
        <taxon>Streptophyta</taxon>
        <taxon>Embryophyta</taxon>
        <taxon>Tracheophyta</taxon>
        <taxon>Spermatophyta</taxon>
        <taxon>Magnoliopsida</taxon>
        <taxon>eudicotyledons</taxon>
        <taxon>Gunneridae</taxon>
        <taxon>Pentapetalae</taxon>
        <taxon>rosids</taxon>
        <taxon>malvids</taxon>
        <taxon>Malvales</taxon>
        <taxon>Malvaceae</taxon>
        <taxon>Malvoideae</taxon>
        <taxon>Hibiscus</taxon>
    </lineage>
</organism>
<protein>
    <submittedName>
        <fullName evidence="1">Uncharacterized protein</fullName>
    </submittedName>
</protein>
<evidence type="ECO:0000313" key="2">
    <source>
        <dbReference type="Proteomes" id="UP001472677"/>
    </source>
</evidence>
<dbReference type="Proteomes" id="UP001472677">
    <property type="component" value="Unassembled WGS sequence"/>
</dbReference>
<proteinExistence type="predicted"/>
<name>A0ABR2F1J4_9ROSI</name>
<reference evidence="1 2" key="1">
    <citation type="journal article" date="2024" name="G3 (Bethesda)">
        <title>Genome assembly of Hibiscus sabdariffa L. provides insights into metabolisms of medicinal natural products.</title>
        <authorList>
            <person name="Kim T."/>
        </authorList>
    </citation>
    <scope>NUCLEOTIDE SEQUENCE [LARGE SCALE GENOMIC DNA]</scope>
    <source>
        <strain evidence="1">TK-2024</strain>
        <tissue evidence="1">Old leaves</tissue>
    </source>
</reference>